<sequence length="95" mass="9970">MAHISIRDLQKISGEAIGALPGPTAVKSGERTVGLLIPLKATDPERLAAVLARAERLAKGRDAAADDAALAEFGEVDPVDWSIAAVKALTRKRKT</sequence>
<organism evidence="1 2">
    <name type="scientific">Bradyrhizobium agreste</name>
    <dbReference type="NCBI Taxonomy" id="2751811"/>
    <lineage>
        <taxon>Bacteria</taxon>
        <taxon>Pseudomonadati</taxon>
        <taxon>Pseudomonadota</taxon>
        <taxon>Alphaproteobacteria</taxon>
        <taxon>Hyphomicrobiales</taxon>
        <taxon>Nitrobacteraceae</taxon>
        <taxon>Bradyrhizobium</taxon>
    </lineage>
</organism>
<keyword evidence="2" id="KW-1185">Reference proteome</keyword>
<reference evidence="1 2" key="1">
    <citation type="submission" date="2020-07" db="EMBL/GenBank/DDBJ databases">
        <title>Bradyrhizobium diversity isolated from nodules of indigenous legumes of Western Australia.</title>
        <authorList>
            <person name="Klepa M.S."/>
        </authorList>
    </citation>
    <scope>NUCLEOTIDE SEQUENCE [LARGE SCALE GENOMIC DNA]</scope>
    <source>
        <strain evidence="1 2">CNPSo 4010</strain>
    </source>
</reference>
<evidence type="ECO:0000313" key="2">
    <source>
        <dbReference type="Proteomes" id="UP000807370"/>
    </source>
</evidence>
<comment type="caution">
    <text evidence="1">The sequence shown here is derived from an EMBL/GenBank/DDBJ whole genome shotgun (WGS) entry which is preliminary data.</text>
</comment>
<evidence type="ECO:0008006" key="3">
    <source>
        <dbReference type="Google" id="ProtNLM"/>
    </source>
</evidence>
<proteinExistence type="predicted"/>
<evidence type="ECO:0000313" key="1">
    <source>
        <dbReference type="EMBL" id="MBH5396890.1"/>
    </source>
</evidence>
<dbReference type="Proteomes" id="UP000807370">
    <property type="component" value="Unassembled WGS sequence"/>
</dbReference>
<accession>A0ABS0PIJ9</accession>
<protein>
    <recommendedName>
        <fullName evidence="3">Prevent-host-death protein</fullName>
    </recommendedName>
</protein>
<gene>
    <name evidence="1" type="ORF">HZZ13_03665</name>
</gene>
<dbReference type="EMBL" id="JACCHP010000002">
    <property type="protein sequence ID" value="MBH5396890.1"/>
    <property type="molecule type" value="Genomic_DNA"/>
</dbReference>
<name>A0ABS0PIJ9_9BRAD</name>
<dbReference type="RefSeq" id="WP_172786391.1">
    <property type="nucleotide sequence ID" value="NZ_JACCHP010000002.1"/>
</dbReference>